<dbReference type="Proteomes" id="UP000215596">
    <property type="component" value="Unassembled WGS sequence"/>
</dbReference>
<sequence>MIRLLKYDWKRNSTTVLGALVVLIIAQIAIMVMGFMWGWLPAAMLGLGIMAYSSVGVLMVVLVVKTFDYNIKSYQRRLLPLHSIWSILSPLLMGCLGVLCLGAVVLLHLWMYFNLLGLHDSSLAFHTVFDNWDYLKALIMLVWNFIFLMLTIFFATAVSRTTSSRAGVWIGILTFLVLHSIIGWVSQKLFGDGYWSQSGSINEEGVFFQLGPVGQSWGDAILEVIVSILLLYATAYLIERKVAA</sequence>
<keyword evidence="5" id="KW-1185">Reference proteome</keyword>
<dbReference type="OrthoDB" id="2678893at2"/>
<reference evidence="3 4" key="1">
    <citation type="submission" date="2017-07" db="EMBL/GenBank/DDBJ databases">
        <title>Isolation and whole genome analysis of endospore-forming bacteria from heroin.</title>
        <authorList>
            <person name="Kalinowski J."/>
            <person name="Ahrens B."/>
            <person name="Al-Dilaimi A."/>
            <person name="Winkler A."/>
            <person name="Wibberg D."/>
            <person name="Schleenbecker U."/>
            <person name="Ruckert C."/>
            <person name="Wolfel R."/>
            <person name="Grass G."/>
        </authorList>
    </citation>
    <scope>NUCLEOTIDE SEQUENCE [LARGE SCALE GENOMIC DNA]</scope>
    <source>
        <strain evidence="3 4">7537-G1</strain>
    </source>
</reference>
<keyword evidence="1" id="KW-0812">Transmembrane</keyword>
<proteinExistence type="predicted"/>
<keyword evidence="1" id="KW-1133">Transmembrane helix</keyword>
<evidence type="ECO:0000313" key="3">
    <source>
        <dbReference type="EMBL" id="PAD72493.1"/>
    </source>
</evidence>
<dbReference type="EMBL" id="WOAA01000023">
    <property type="protein sequence ID" value="MUG68192.1"/>
    <property type="molecule type" value="Genomic_DNA"/>
</dbReference>
<accession>A0A268EH95</accession>
<dbReference type="Proteomes" id="UP000435177">
    <property type="component" value="Unassembled WGS sequence"/>
</dbReference>
<dbReference type="RefSeq" id="WP_095267501.1">
    <property type="nucleotide sequence ID" value="NZ_NPBY01000078.1"/>
</dbReference>
<organism evidence="3 4">
    <name type="scientific">Paenibacillus campinasensis</name>
    <dbReference type="NCBI Taxonomy" id="66347"/>
    <lineage>
        <taxon>Bacteria</taxon>
        <taxon>Bacillati</taxon>
        <taxon>Bacillota</taxon>
        <taxon>Bacilli</taxon>
        <taxon>Bacillales</taxon>
        <taxon>Paenibacillaceae</taxon>
        <taxon>Paenibacillus</taxon>
    </lineage>
</organism>
<dbReference type="EMBL" id="NPBY01000078">
    <property type="protein sequence ID" value="PAD72493.1"/>
    <property type="molecule type" value="Genomic_DNA"/>
</dbReference>
<feature type="transmembrane region" description="Helical" evidence="1">
    <location>
        <begin position="85"/>
        <end position="113"/>
    </location>
</feature>
<feature type="transmembrane region" description="Helical" evidence="1">
    <location>
        <begin position="12"/>
        <end position="37"/>
    </location>
</feature>
<feature type="transmembrane region" description="Helical" evidence="1">
    <location>
        <begin position="133"/>
        <end position="154"/>
    </location>
</feature>
<name>A0A268EH95_9BACL</name>
<feature type="transmembrane region" description="Helical" evidence="1">
    <location>
        <begin position="43"/>
        <end position="64"/>
    </location>
</feature>
<feature type="transmembrane region" description="Helical" evidence="1">
    <location>
        <begin position="166"/>
        <end position="185"/>
    </location>
</feature>
<dbReference type="AlphaFoldDB" id="A0A268EH95"/>
<evidence type="ECO:0000313" key="2">
    <source>
        <dbReference type="EMBL" id="MUG68192.1"/>
    </source>
</evidence>
<evidence type="ECO:0008006" key="6">
    <source>
        <dbReference type="Google" id="ProtNLM"/>
    </source>
</evidence>
<feature type="transmembrane region" description="Helical" evidence="1">
    <location>
        <begin position="220"/>
        <end position="238"/>
    </location>
</feature>
<comment type="caution">
    <text evidence="3">The sequence shown here is derived from an EMBL/GenBank/DDBJ whole genome shotgun (WGS) entry which is preliminary data.</text>
</comment>
<evidence type="ECO:0000256" key="1">
    <source>
        <dbReference type="SAM" id="Phobius"/>
    </source>
</evidence>
<protein>
    <recommendedName>
        <fullName evidence="6">ABC transporter permease</fullName>
    </recommendedName>
</protein>
<gene>
    <name evidence="3" type="ORF">CHH67_21865</name>
    <name evidence="2" type="ORF">GNP94_19610</name>
</gene>
<keyword evidence="1" id="KW-0472">Membrane</keyword>
<evidence type="ECO:0000313" key="4">
    <source>
        <dbReference type="Proteomes" id="UP000215596"/>
    </source>
</evidence>
<evidence type="ECO:0000313" key="5">
    <source>
        <dbReference type="Proteomes" id="UP000435177"/>
    </source>
</evidence>
<reference evidence="2 5" key="2">
    <citation type="submission" date="2019-11" db="EMBL/GenBank/DDBJ databases">
        <title>Draft genome sequences of five Paenibacillus species of dairy origin.</title>
        <authorList>
            <person name="Olajide A.M."/>
            <person name="Chen S."/>
            <person name="Lapointe G."/>
        </authorList>
    </citation>
    <scope>NUCLEOTIDE SEQUENCE [LARGE SCALE GENOMIC DNA]</scope>
    <source>
        <strain evidence="2 5">3CS1</strain>
    </source>
</reference>